<dbReference type="Proteomes" id="UP000236173">
    <property type="component" value="Unassembled WGS sequence"/>
</dbReference>
<evidence type="ECO:0000259" key="4">
    <source>
        <dbReference type="Pfam" id="PF13629"/>
    </source>
</evidence>
<dbReference type="GO" id="GO:0015627">
    <property type="term" value="C:type II protein secretion system complex"/>
    <property type="evidence" value="ECO:0007669"/>
    <property type="project" value="TreeGrafter"/>
</dbReference>
<sequence length="560" mass="59843">MGKWRWLLFTLSFVTVALSAQPSERTVNVSENPIVAVQPAMPTRLLMHRGVSAVLTTQGTVRRFVLGDPQVAAVTPLSPRELVVNAKSEGSTNLIVWEDRNGQTVTAAFWVEVAPTKREETPAPPQSVAPSPQQVQAVLQRALVGLPVEPVVLALPDGTVCVVLRGEVDAPETAKAVEAMAQLVAPKVVNMLRVRQPVRPDLAPDELKARRIEHAIGVPGVRVAVADDKVILHGTVSSLMDYAVAEERAKPFGTVINRLEVATPKIRQFVTDVKVLEVQRSALQKLGITWGTVTAAAGQQTPTFAVMPGQAVFGEPGTADRPFARASPVGAQLDALVQNGLARLLANPQQRTIEGADATFLVGGLVPIPIFGFFGVTAGATSPGAASVIFFPFGITLTLHPEATWQGEIFLQMRVEVTAPDFGLAAQVLGTTVPGFRFRGLDDVRLLLRDGDTLVISGLIQDELRQQVNRVPVLSRIPILGELFKSREFVRQQTELVLLVTVRAEEVAVSPDALHLLRIYQKRPVLPRPSFVAPFSGGSGMGGAGFGASALPAPSPANPP</sequence>
<protein>
    <submittedName>
        <fullName evidence="5">Type II secretion system protein D</fullName>
    </submittedName>
</protein>
<dbReference type="InterPro" id="IPR032789">
    <property type="entry name" value="T2SS-T3SS_pil_N"/>
</dbReference>
<dbReference type="InterPro" id="IPR050810">
    <property type="entry name" value="Bact_Secretion_Sys_Channel"/>
</dbReference>
<dbReference type="InterPro" id="IPR001775">
    <property type="entry name" value="GspD/PilQ"/>
</dbReference>
<dbReference type="PANTHER" id="PTHR30332:SF17">
    <property type="entry name" value="TYPE IV PILIATION SYSTEM PROTEIN DR_0774-RELATED"/>
    <property type="match status" value="1"/>
</dbReference>
<dbReference type="InterPro" id="IPR004846">
    <property type="entry name" value="T2SS/T3SS_dom"/>
</dbReference>
<evidence type="ECO:0000256" key="1">
    <source>
        <dbReference type="RuleBase" id="RU004003"/>
    </source>
</evidence>
<proteinExistence type="inferred from homology"/>
<comment type="caution">
    <text evidence="5">The sequence shown here is derived from an EMBL/GenBank/DDBJ whole genome shotgun (WGS) entry which is preliminary data.</text>
</comment>
<accession>A0A2H5X9J4</accession>
<dbReference type="GO" id="GO:0009306">
    <property type="term" value="P:protein secretion"/>
    <property type="evidence" value="ECO:0007669"/>
    <property type="project" value="InterPro"/>
</dbReference>
<organism evidence="5 6">
    <name type="scientific">Candidatus Fervidibacter japonicus</name>
    <dbReference type="NCBI Taxonomy" id="2035412"/>
    <lineage>
        <taxon>Bacteria</taxon>
        <taxon>Candidatus Fervidibacterota</taxon>
        <taxon>Candidatus Fervidibacter</taxon>
    </lineage>
</organism>
<evidence type="ECO:0000313" key="5">
    <source>
        <dbReference type="EMBL" id="GBC97777.1"/>
    </source>
</evidence>
<evidence type="ECO:0000259" key="3">
    <source>
        <dbReference type="Pfam" id="PF00263"/>
    </source>
</evidence>
<dbReference type="EMBL" id="BEHT01000002">
    <property type="protein sequence ID" value="GBC97777.1"/>
    <property type="molecule type" value="Genomic_DNA"/>
</dbReference>
<feature type="signal peptide" evidence="2">
    <location>
        <begin position="1"/>
        <end position="19"/>
    </location>
</feature>
<feature type="chain" id="PRO_5014133012" evidence="2">
    <location>
        <begin position="20"/>
        <end position="560"/>
    </location>
</feature>
<dbReference type="PANTHER" id="PTHR30332">
    <property type="entry name" value="PROBABLE GENERAL SECRETION PATHWAY PROTEIN D"/>
    <property type="match status" value="1"/>
</dbReference>
<evidence type="ECO:0000313" key="6">
    <source>
        <dbReference type="Proteomes" id="UP000236173"/>
    </source>
</evidence>
<comment type="similarity">
    <text evidence="1">Belongs to the bacterial secretin family.</text>
</comment>
<dbReference type="AlphaFoldDB" id="A0A2H5X9J4"/>
<dbReference type="Pfam" id="PF13629">
    <property type="entry name" value="T2SS-T3SS_pil_N"/>
    <property type="match status" value="1"/>
</dbReference>
<feature type="domain" description="Pilus formation protein N-terminal" evidence="4">
    <location>
        <begin position="44"/>
        <end position="106"/>
    </location>
</feature>
<name>A0A2H5X9J4_9BACT</name>
<keyword evidence="2" id="KW-0732">Signal</keyword>
<dbReference type="Pfam" id="PF00263">
    <property type="entry name" value="Secretin"/>
    <property type="match status" value="1"/>
</dbReference>
<feature type="domain" description="Type II/III secretion system secretin-like" evidence="3">
    <location>
        <begin position="335"/>
        <end position="503"/>
    </location>
</feature>
<evidence type="ECO:0000256" key="2">
    <source>
        <dbReference type="SAM" id="SignalP"/>
    </source>
</evidence>
<reference evidence="6" key="1">
    <citation type="submission" date="2017-09" db="EMBL/GenBank/DDBJ databases">
        <title>Metaegenomics of thermophilic ammonia-oxidizing enrichment culture.</title>
        <authorList>
            <person name="Kato S."/>
            <person name="Suzuki K."/>
        </authorList>
    </citation>
    <scope>NUCLEOTIDE SEQUENCE [LARGE SCALE GENOMIC DNA]</scope>
</reference>
<dbReference type="PRINTS" id="PR00811">
    <property type="entry name" value="BCTERIALGSPD"/>
</dbReference>
<gene>
    <name evidence="5" type="primary">gspD</name>
    <name evidence="5" type="ORF">HRbin17_00268</name>
</gene>
<dbReference type="Gene3D" id="3.40.1520.20">
    <property type="match status" value="1"/>
</dbReference>